<dbReference type="Gene3D" id="3.50.4.20">
    <property type="match status" value="1"/>
</dbReference>
<gene>
    <name evidence="3" type="ORF">SAMN05192557_1239</name>
</gene>
<evidence type="ECO:0000256" key="1">
    <source>
        <dbReference type="PIRSR" id="PIRSR012565-1"/>
    </source>
</evidence>
<feature type="disulfide bond" evidence="1">
    <location>
        <begin position="78"/>
        <end position="82"/>
    </location>
</feature>
<evidence type="ECO:0000313" key="4">
    <source>
        <dbReference type="Proteomes" id="UP000243605"/>
    </source>
</evidence>
<dbReference type="EMBL" id="FOIT01000003">
    <property type="protein sequence ID" value="SEW01562.1"/>
    <property type="molecule type" value="Genomic_DNA"/>
</dbReference>
<dbReference type="InterPro" id="IPR009370">
    <property type="entry name" value="YutD-like"/>
</dbReference>
<dbReference type="AlphaFoldDB" id="A0A662Z3A2"/>
<feature type="region of interest" description="Disordered" evidence="2">
    <location>
        <begin position="109"/>
        <end position="233"/>
    </location>
</feature>
<feature type="compositionally biased region" description="Low complexity" evidence="2">
    <location>
        <begin position="133"/>
        <end position="143"/>
    </location>
</feature>
<feature type="compositionally biased region" description="Polar residues" evidence="2">
    <location>
        <begin position="224"/>
        <end position="233"/>
    </location>
</feature>
<reference evidence="3 4" key="1">
    <citation type="submission" date="2016-10" db="EMBL/GenBank/DDBJ databases">
        <authorList>
            <person name="Varghese N."/>
            <person name="Submissions S."/>
        </authorList>
    </citation>
    <scope>NUCLEOTIDE SEQUENCE [LARGE SCALE GENOMIC DNA]</scope>
    <source>
        <strain evidence="3 4">IBRC-M10081</strain>
    </source>
</reference>
<dbReference type="Pfam" id="PF06265">
    <property type="entry name" value="YutD-like"/>
    <property type="match status" value="1"/>
</dbReference>
<sequence length="233" mass="25646">MVISIGHMHFDIIENYRDAFDQEQFALKYSEVLNKYDYIVGDIGYEKLRMSGFYRDNKAKVEREKKFSAIEDYISEYCNFGCAYFILRKLSKEEVKELKEEGTVFIELEMGGPAETADDKVSDDGAGLGESAGSGDEASSSDEPGGKDIKPAGKPKRGSRGQGEDQKAGSRSQGKPDNRRSRRRKSRAKQDGGGGAGGNKPAARGKQGQKKSAADNTAKKKSTNRTLSSFQRD</sequence>
<name>A0A662Z3A2_9STAP</name>
<accession>A0A662Z3A2</accession>
<dbReference type="InterPro" id="IPR038141">
    <property type="entry name" value="YutD-like_sf"/>
</dbReference>
<organism evidence="3 4">
    <name type="scientific">Aliicoccus persicus</name>
    <dbReference type="NCBI Taxonomy" id="930138"/>
    <lineage>
        <taxon>Bacteria</taxon>
        <taxon>Bacillati</taxon>
        <taxon>Bacillota</taxon>
        <taxon>Bacilli</taxon>
        <taxon>Bacillales</taxon>
        <taxon>Staphylococcaceae</taxon>
        <taxon>Aliicoccus</taxon>
    </lineage>
</organism>
<evidence type="ECO:0000313" key="3">
    <source>
        <dbReference type="EMBL" id="SEW01562.1"/>
    </source>
</evidence>
<proteinExistence type="predicted"/>
<keyword evidence="1" id="KW-1015">Disulfide bond</keyword>
<feature type="compositionally biased region" description="Basic and acidic residues" evidence="2">
    <location>
        <begin position="162"/>
        <end position="179"/>
    </location>
</feature>
<dbReference type="Proteomes" id="UP000243605">
    <property type="component" value="Unassembled WGS sequence"/>
</dbReference>
<keyword evidence="4" id="KW-1185">Reference proteome</keyword>
<protein>
    <submittedName>
        <fullName evidence="3">Uncharacterized protein YutD</fullName>
    </submittedName>
</protein>
<evidence type="ECO:0000256" key="2">
    <source>
        <dbReference type="SAM" id="MobiDB-lite"/>
    </source>
</evidence>